<feature type="transmembrane region" description="Helical" evidence="1">
    <location>
        <begin position="468"/>
        <end position="490"/>
    </location>
</feature>
<dbReference type="Gene3D" id="3.40.50.300">
    <property type="entry name" value="P-loop containing nucleotide triphosphate hydrolases"/>
    <property type="match status" value="1"/>
</dbReference>
<dbReference type="SUPFAM" id="SSF52540">
    <property type="entry name" value="P-loop containing nucleoside triphosphate hydrolases"/>
    <property type="match status" value="1"/>
</dbReference>
<gene>
    <name evidence="3" type="ORF">ACIBP5_35815</name>
</gene>
<feature type="domain" description="Tr-type G" evidence="2">
    <location>
        <begin position="52"/>
        <end position="246"/>
    </location>
</feature>
<keyword evidence="1" id="KW-0472">Membrane</keyword>
<evidence type="ECO:0000313" key="3">
    <source>
        <dbReference type="EMBL" id="MFI7445365.1"/>
    </source>
</evidence>
<protein>
    <submittedName>
        <fullName evidence="3">GTP-binding protein</fullName>
    </submittedName>
</protein>
<evidence type="ECO:0000256" key="1">
    <source>
        <dbReference type="SAM" id="Phobius"/>
    </source>
</evidence>
<dbReference type="EMBL" id="JBITMB010000013">
    <property type="protein sequence ID" value="MFI7445365.1"/>
    <property type="molecule type" value="Genomic_DNA"/>
</dbReference>
<dbReference type="InterPro" id="IPR027417">
    <property type="entry name" value="P-loop_NTPase"/>
</dbReference>
<reference evidence="3 4" key="1">
    <citation type="submission" date="2024-10" db="EMBL/GenBank/DDBJ databases">
        <title>The Natural Products Discovery Center: Release of the First 8490 Sequenced Strains for Exploring Actinobacteria Biosynthetic Diversity.</title>
        <authorList>
            <person name="Kalkreuter E."/>
            <person name="Kautsar S.A."/>
            <person name="Yang D."/>
            <person name="Bader C.D."/>
            <person name="Teijaro C.N."/>
            <person name="Fluegel L."/>
            <person name="Davis C.M."/>
            <person name="Simpson J.R."/>
            <person name="Lauterbach L."/>
            <person name="Steele A.D."/>
            <person name="Gui C."/>
            <person name="Meng S."/>
            <person name="Li G."/>
            <person name="Viehrig K."/>
            <person name="Ye F."/>
            <person name="Su P."/>
            <person name="Kiefer A.F."/>
            <person name="Nichols A."/>
            <person name="Cepeda A.J."/>
            <person name="Yan W."/>
            <person name="Fan B."/>
            <person name="Jiang Y."/>
            <person name="Adhikari A."/>
            <person name="Zheng C.-J."/>
            <person name="Schuster L."/>
            <person name="Cowan T.M."/>
            <person name="Smanski M.J."/>
            <person name="Chevrette M.G."/>
            <person name="De Carvalho L.P.S."/>
            <person name="Shen B."/>
        </authorList>
    </citation>
    <scope>NUCLEOTIDE SEQUENCE [LARGE SCALE GENOMIC DNA]</scope>
    <source>
        <strain evidence="3 4">NPDC049503</strain>
    </source>
</reference>
<dbReference type="PANTHER" id="PTHR42698:SF1">
    <property type="entry name" value="GTPASE ERA, MITOCHONDRIAL"/>
    <property type="match status" value="1"/>
</dbReference>
<evidence type="ECO:0000313" key="4">
    <source>
        <dbReference type="Proteomes" id="UP001612928"/>
    </source>
</evidence>
<dbReference type="Pfam" id="PF00009">
    <property type="entry name" value="GTP_EFTU"/>
    <property type="match status" value="1"/>
</dbReference>
<feature type="transmembrane region" description="Helical" evidence="1">
    <location>
        <begin position="426"/>
        <end position="448"/>
    </location>
</feature>
<sequence>MTTVAARPSLATRLTALTKIVELGPGRLEPKLLAEASTLLTRAGERLKLSSEHTVVALAGGTGSGKSSLFNALSGLELSPTGVRRPTTARTHACVWGLEGATPLLDWLQIQWRHRFSRSSALDKGETQLNGLILLDLPDHDSIRALTDNEADRLIGVADLVVWVLDPQKYADASTHRRYVTELAGHEAVTVFALNQADRLSAEELAELVIDLNDLLRREGVEHPSVVPTSAVTGRGVDSLKSVIAAAVSRRRAAVQKLEADLHRLEQRIAQTMPVGESLSAPSTVDDARRLGLTDALCDAVGVPAVGEAMENVYAERSMSWVGWPYPRWLAKLRPNPLKALRLHDVADEIRGIASGSVSAQPAEVVNAVQALADGLSSDMHPVWRSSLNHAARSQAAKLPKALTDDLSEAAPRLDRVPWWWRLLKMWQYTLVAGFVLGLAWLATGLLFPGQAPLGVRLLGDTAALPWVGLMMAAVLGLGALSGIAARNFVELGASKERERLEREMRRRVSAIAETMVVEPVERELGRHHAFYTAMRAMAG</sequence>
<organism evidence="3 4">
    <name type="scientific">Nonomuraea indica</name>
    <dbReference type="NCBI Taxonomy" id="1581193"/>
    <lineage>
        <taxon>Bacteria</taxon>
        <taxon>Bacillati</taxon>
        <taxon>Actinomycetota</taxon>
        <taxon>Actinomycetes</taxon>
        <taxon>Streptosporangiales</taxon>
        <taxon>Streptosporangiaceae</taxon>
        <taxon>Nonomuraea</taxon>
    </lineage>
</organism>
<name>A0ABW8AF40_9ACTN</name>
<keyword evidence="1" id="KW-0812">Transmembrane</keyword>
<keyword evidence="4" id="KW-1185">Reference proteome</keyword>
<accession>A0ABW8AF40</accession>
<dbReference type="Proteomes" id="UP001612928">
    <property type="component" value="Unassembled WGS sequence"/>
</dbReference>
<proteinExistence type="predicted"/>
<evidence type="ECO:0000259" key="2">
    <source>
        <dbReference type="Pfam" id="PF00009"/>
    </source>
</evidence>
<dbReference type="RefSeq" id="WP_397025815.1">
    <property type="nucleotide sequence ID" value="NZ_JBITMB010000013.1"/>
</dbReference>
<keyword evidence="1" id="KW-1133">Transmembrane helix</keyword>
<dbReference type="PANTHER" id="PTHR42698">
    <property type="entry name" value="GTPASE ERA"/>
    <property type="match status" value="1"/>
</dbReference>
<dbReference type="InterPro" id="IPR000795">
    <property type="entry name" value="T_Tr_GTP-bd_dom"/>
</dbReference>
<dbReference type="InterPro" id="IPR005662">
    <property type="entry name" value="GTPase_Era-like"/>
</dbReference>
<comment type="caution">
    <text evidence="3">The sequence shown here is derived from an EMBL/GenBank/DDBJ whole genome shotgun (WGS) entry which is preliminary data.</text>
</comment>